<reference evidence="2" key="1">
    <citation type="journal article" date="2019" name="Int. J. Syst. Evol. Microbiol.">
        <title>The Global Catalogue of Microorganisms (GCM) 10K type strain sequencing project: providing services to taxonomists for standard genome sequencing and annotation.</title>
        <authorList>
            <consortium name="The Broad Institute Genomics Platform"/>
            <consortium name="The Broad Institute Genome Sequencing Center for Infectious Disease"/>
            <person name="Wu L."/>
            <person name="Ma J."/>
        </authorList>
    </citation>
    <scope>NUCLEOTIDE SEQUENCE [LARGE SCALE GENOMIC DNA]</scope>
    <source>
        <strain evidence="2">JCM 17336</strain>
    </source>
</reference>
<comment type="caution">
    <text evidence="1">The sequence shown here is derived from an EMBL/GenBank/DDBJ whole genome shotgun (WGS) entry which is preliminary data.</text>
</comment>
<keyword evidence="2" id="KW-1185">Reference proteome</keyword>
<name>A0ABP7FJ42_9FLAO</name>
<gene>
    <name evidence="1" type="ORF">GCM10022422_25060</name>
</gene>
<sequence>MFNSLKAFKIGVEIPNVENGLDMFFNLFKVSGFKLHQKLNKLKGEITFTLKCYFSFYKL</sequence>
<accession>A0ABP7FJ42</accession>
<protein>
    <submittedName>
        <fullName evidence="1">Uncharacterized protein</fullName>
    </submittedName>
</protein>
<organism evidence="1 2">
    <name type="scientific">Flavobacterium ginsengisoli</name>
    <dbReference type="NCBI Taxonomy" id="871694"/>
    <lineage>
        <taxon>Bacteria</taxon>
        <taxon>Pseudomonadati</taxon>
        <taxon>Bacteroidota</taxon>
        <taxon>Flavobacteriia</taxon>
        <taxon>Flavobacteriales</taxon>
        <taxon>Flavobacteriaceae</taxon>
        <taxon>Flavobacterium</taxon>
    </lineage>
</organism>
<evidence type="ECO:0000313" key="1">
    <source>
        <dbReference type="EMBL" id="GAA3740451.1"/>
    </source>
</evidence>
<dbReference type="EMBL" id="BAABDT010000005">
    <property type="protein sequence ID" value="GAA3740451.1"/>
    <property type="molecule type" value="Genomic_DNA"/>
</dbReference>
<proteinExistence type="predicted"/>
<dbReference type="Proteomes" id="UP001501367">
    <property type="component" value="Unassembled WGS sequence"/>
</dbReference>
<evidence type="ECO:0000313" key="2">
    <source>
        <dbReference type="Proteomes" id="UP001501367"/>
    </source>
</evidence>